<dbReference type="EMBL" id="LRQV01000029">
    <property type="protein sequence ID" value="KXK61959.1"/>
    <property type="molecule type" value="Genomic_DNA"/>
</dbReference>
<proteinExistence type="predicted"/>
<feature type="compositionally biased region" description="Gly residues" evidence="1">
    <location>
        <begin position="59"/>
        <end position="69"/>
    </location>
</feature>
<sequence>MAAALKDAPLLPQDAAGKALVRRYAAAIDADPTPELLADLGPKLLAALTALGLTPAGRGAKGGAPGGVVAGKLDELRARREQRAGSN</sequence>
<comment type="caution">
    <text evidence="3">The sequence shown here is derived from an EMBL/GenBank/DDBJ whole genome shotgun (WGS) entry which is preliminary data.</text>
</comment>
<organism evidence="3 4">
    <name type="scientific">Micromonospora rosaria</name>
    <dbReference type="NCBI Taxonomy" id="47874"/>
    <lineage>
        <taxon>Bacteria</taxon>
        <taxon>Bacillati</taxon>
        <taxon>Actinomycetota</taxon>
        <taxon>Actinomycetes</taxon>
        <taxon>Micromonosporales</taxon>
        <taxon>Micromonosporaceae</taxon>
        <taxon>Micromonospora</taxon>
    </lineage>
</organism>
<feature type="region of interest" description="Disordered" evidence="1">
    <location>
        <begin position="56"/>
        <end position="87"/>
    </location>
</feature>
<feature type="domain" description="Terminase small subunit actinomycetes phage-type" evidence="2">
    <location>
        <begin position="4"/>
        <end position="83"/>
    </location>
</feature>
<dbReference type="Pfam" id="PF23931">
    <property type="entry name" value="Terminase_6"/>
    <property type="match status" value="1"/>
</dbReference>
<evidence type="ECO:0000313" key="3">
    <source>
        <dbReference type="EMBL" id="KXK61959.1"/>
    </source>
</evidence>
<accession>A0A136PU18</accession>
<evidence type="ECO:0000313" key="4">
    <source>
        <dbReference type="Proteomes" id="UP000070620"/>
    </source>
</evidence>
<keyword evidence="4" id="KW-1185">Reference proteome</keyword>
<gene>
    <name evidence="3" type="ORF">AWW66_10995</name>
</gene>
<feature type="compositionally biased region" description="Basic and acidic residues" evidence="1">
    <location>
        <begin position="72"/>
        <end position="87"/>
    </location>
</feature>
<dbReference type="AlphaFoldDB" id="A0A136PU18"/>
<evidence type="ECO:0000256" key="1">
    <source>
        <dbReference type="SAM" id="MobiDB-lite"/>
    </source>
</evidence>
<evidence type="ECO:0000259" key="2">
    <source>
        <dbReference type="Pfam" id="PF23931"/>
    </source>
</evidence>
<dbReference type="Proteomes" id="UP000070620">
    <property type="component" value="Unassembled WGS sequence"/>
</dbReference>
<name>A0A136PU18_9ACTN</name>
<reference evidence="3 4" key="1">
    <citation type="submission" date="2016-01" db="EMBL/GenBank/DDBJ databases">
        <title>Whole genome sequence and analysis of Micromonospora rosaria DSM 803, which can produce antibacterial substance rosamicin.</title>
        <authorList>
            <person name="Yang H."/>
            <person name="He X."/>
            <person name="Zhu D."/>
        </authorList>
    </citation>
    <scope>NUCLEOTIDE SEQUENCE [LARGE SCALE GENOMIC DNA]</scope>
    <source>
        <strain evidence="3 4">DSM 803</strain>
    </source>
</reference>
<protein>
    <recommendedName>
        <fullName evidence="2">Terminase small subunit actinomycetes phage-type domain-containing protein</fullName>
    </recommendedName>
</protein>
<dbReference type="InterPro" id="IPR057630">
    <property type="entry name" value="Terminase_6"/>
</dbReference>